<dbReference type="Gene3D" id="1.20.950.20">
    <property type="entry name" value="Transmembrane di-heme cytochromes, Chain C"/>
    <property type="match status" value="1"/>
</dbReference>
<feature type="transmembrane region" description="Helical" evidence="1">
    <location>
        <begin position="106"/>
        <end position="124"/>
    </location>
</feature>
<evidence type="ECO:0000313" key="3">
    <source>
        <dbReference type="EMBL" id="MTV50041.1"/>
    </source>
</evidence>
<evidence type="ECO:0000256" key="1">
    <source>
        <dbReference type="SAM" id="Phobius"/>
    </source>
</evidence>
<dbReference type="AlphaFoldDB" id="A0A6I3SM50"/>
<comment type="caution">
    <text evidence="3">The sequence shown here is derived from an EMBL/GenBank/DDBJ whole genome shotgun (WGS) entry which is preliminary data.</text>
</comment>
<evidence type="ECO:0000313" key="4">
    <source>
        <dbReference type="Proteomes" id="UP000430670"/>
    </source>
</evidence>
<dbReference type="InterPro" id="IPR025517">
    <property type="entry name" value="DUF4405"/>
</dbReference>
<keyword evidence="4" id="KW-1185">Reference proteome</keyword>
<sequence>MMFTDLSDLFQLVSVIYKHREKLNIIWEVIKMSSVTNQIPVNLNSNSKAASRSSVGKIKGIVSVSLAFLGLIVTVTGLGLMVAPHGPAASQGWTFLGMNVPVMKDLHIWLGFGMVAFIIGHLTLNLKTLFAELKLFFR</sequence>
<dbReference type="OrthoDB" id="2083190at2"/>
<keyword evidence="1" id="KW-1133">Transmembrane helix</keyword>
<keyword evidence="1" id="KW-0472">Membrane</keyword>
<organism evidence="3 4">
    <name type="scientific">Heliobacterium mobile</name>
    <name type="common">Heliobacillus mobilis</name>
    <dbReference type="NCBI Taxonomy" id="28064"/>
    <lineage>
        <taxon>Bacteria</taxon>
        <taxon>Bacillati</taxon>
        <taxon>Bacillota</taxon>
        <taxon>Clostridia</taxon>
        <taxon>Eubacteriales</taxon>
        <taxon>Heliobacteriaceae</taxon>
        <taxon>Heliobacterium</taxon>
    </lineage>
</organism>
<gene>
    <name evidence="3" type="ORF">GJ688_13780</name>
</gene>
<feature type="transmembrane region" description="Helical" evidence="1">
    <location>
        <begin position="61"/>
        <end position="86"/>
    </location>
</feature>
<accession>A0A6I3SM50</accession>
<dbReference type="EMBL" id="WNKU01000018">
    <property type="protein sequence ID" value="MTV50041.1"/>
    <property type="molecule type" value="Genomic_DNA"/>
</dbReference>
<feature type="domain" description="Flavinylation-associated cytochrome" evidence="2">
    <location>
        <begin position="61"/>
        <end position="125"/>
    </location>
</feature>
<keyword evidence="1" id="KW-0812">Transmembrane</keyword>
<dbReference type="Proteomes" id="UP000430670">
    <property type="component" value="Unassembled WGS sequence"/>
</dbReference>
<protein>
    <submittedName>
        <fullName evidence="3">DUF4405 domain-containing protein</fullName>
    </submittedName>
</protein>
<proteinExistence type="predicted"/>
<name>A0A6I3SM50_HELMO</name>
<reference evidence="3 4" key="1">
    <citation type="submission" date="2019-11" db="EMBL/GenBank/DDBJ databases">
        <title>Whole-genome sequence of a the green, strictly anaerobic photosynthetic bacterium Heliobacillus mobilis DSM 6151.</title>
        <authorList>
            <person name="Kyndt J.A."/>
            <person name="Meyer T.E."/>
        </authorList>
    </citation>
    <scope>NUCLEOTIDE SEQUENCE [LARGE SCALE GENOMIC DNA]</scope>
    <source>
        <strain evidence="3 4">DSM 6151</strain>
    </source>
</reference>
<evidence type="ECO:0000259" key="2">
    <source>
        <dbReference type="Pfam" id="PF14358"/>
    </source>
</evidence>
<dbReference type="Pfam" id="PF14358">
    <property type="entry name" value="DUF4405"/>
    <property type="match status" value="1"/>
</dbReference>